<sequence>MAEKMVKVEVLIFTEMIATMRSWLGRRGNSKGVFIYITKFNIDKAKHIWEEMIEWRKGFDADTVSEAKYSKMRGSMEEHSRVLTVSSSYSI</sequence>
<keyword evidence="2" id="KW-1185">Reference proteome</keyword>
<dbReference type="AlphaFoldDB" id="A0A4Y7KYN3"/>
<evidence type="ECO:0000313" key="2">
    <source>
        <dbReference type="Proteomes" id="UP000316621"/>
    </source>
</evidence>
<dbReference type="SUPFAM" id="SSF46938">
    <property type="entry name" value="CRAL/TRIO N-terminal domain"/>
    <property type="match status" value="1"/>
</dbReference>
<proteinExistence type="predicted"/>
<organism evidence="1 2">
    <name type="scientific">Papaver somniferum</name>
    <name type="common">Opium poppy</name>
    <dbReference type="NCBI Taxonomy" id="3469"/>
    <lineage>
        <taxon>Eukaryota</taxon>
        <taxon>Viridiplantae</taxon>
        <taxon>Streptophyta</taxon>
        <taxon>Embryophyta</taxon>
        <taxon>Tracheophyta</taxon>
        <taxon>Spermatophyta</taxon>
        <taxon>Magnoliopsida</taxon>
        <taxon>Ranunculales</taxon>
        <taxon>Papaveraceae</taxon>
        <taxon>Papaveroideae</taxon>
        <taxon>Papaver</taxon>
    </lineage>
</organism>
<protein>
    <submittedName>
        <fullName evidence="1">Uncharacterized protein</fullName>
    </submittedName>
</protein>
<dbReference type="InterPro" id="IPR036273">
    <property type="entry name" value="CRAL/TRIO_N_dom_sf"/>
</dbReference>
<evidence type="ECO:0000313" key="1">
    <source>
        <dbReference type="EMBL" id="RZC78414.1"/>
    </source>
</evidence>
<dbReference type="Gramene" id="RZC78414">
    <property type="protein sequence ID" value="RZC78414"/>
    <property type="gene ID" value="C5167_002642"/>
</dbReference>
<dbReference type="EMBL" id="CM010723">
    <property type="protein sequence ID" value="RZC78414.1"/>
    <property type="molecule type" value="Genomic_DNA"/>
</dbReference>
<reference evidence="1 2" key="1">
    <citation type="journal article" date="2018" name="Science">
        <title>The opium poppy genome and morphinan production.</title>
        <authorList>
            <person name="Guo L."/>
            <person name="Winzer T."/>
            <person name="Yang X."/>
            <person name="Li Y."/>
            <person name="Ning Z."/>
            <person name="He Z."/>
            <person name="Teodor R."/>
            <person name="Lu Y."/>
            <person name="Bowser T.A."/>
            <person name="Graham I.A."/>
            <person name="Ye K."/>
        </authorList>
    </citation>
    <scope>NUCLEOTIDE SEQUENCE [LARGE SCALE GENOMIC DNA]</scope>
    <source>
        <strain evidence="2">cv. HN1</strain>
        <tissue evidence="1">Leaves</tissue>
    </source>
</reference>
<name>A0A4Y7KYN3_PAPSO</name>
<dbReference type="Proteomes" id="UP000316621">
    <property type="component" value="Chromosome 9"/>
</dbReference>
<gene>
    <name evidence="1" type="ORF">C5167_002642</name>
</gene>
<accession>A0A4Y7KYN3</accession>